<proteinExistence type="predicted"/>
<name>A0AAD8Y4B7_9STRA</name>
<keyword evidence="2" id="KW-0732">Signal</keyword>
<dbReference type="PANTHER" id="PTHR33683">
    <property type="entry name" value="1, PUTATIVE-RELATED"/>
    <property type="match status" value="1"/>
</dbReference>
<evidence type="ECO:0000256" key="2">
    <source>
        <dbReference type="SAM" id="SignalP"/>
    </source>
</evidence>
<dbReference type="PANTHER" id="PTHR33683:SF46">
    <property type="entry name" value="SUSHI DOMAIN-CONTAINING PROTEIN"/>
    <property type="match status" value="1"/>
</dbReference>
<reference evidence="3" key="1">
    <citation type="submission" date="2023-06" db="EMBL/GenBank/DDBJ databases">
        <title>Survivors Of The Sea: Transcriptome response of Skeletonema marinoi to long-term dormancy.</title>
        <authorList>
            <person name="Pinder M.I.M."/>
            <person name="Kourtchenko O."/>
            <person name="Robertson E.K."/>
            <person name="Larsson T."/>
            <person name="Maumus F."/>
            <person name="Osuna-Cruz C.M."/>
            <person name="Vancaester E."/>
            <person name="Stenow R."/>
            <person name="Vandepoele K."/>
            <person name="Ploug H."/>
            <person name="Bruchert V."/>
            <person name="Godhe A."/>
            <person name="Topel M."/>
        </authorList>
    </citation>
    <scope>NUCLEOTIDE SEQUENCE</scope>
    <source>
        <strain evidence="3">R05AC</strain>
    </source>
</reference>
<feature type="region of interest" description="Disordered" evidence="1">
    <location>
        <begin position="771"/>
        <end position="791"/>
    </location>
</feature>
<sequence length="1172" mass="123815">MLFRSYCTAAIAATLVTPQALAASTSTSASTGVEKNKNLRGGDYVAASANKQHHRALQEEDVFTFLVADVQYEDGVTASSRNRNLQGNSQGRGNGRGNSPNKPEHTINVQDAHGLIYEIEEGSGDTAGVKSGAKVILPSQAFRNTNGKINLGGGSLKSKKPKKNQKRDLLQEDDSATDLRRHLATTGPKTVVAVRVVAANNAAYNKANEAGLSDDVFGTNGDAFNLKTGYEQCSHGQLTINPGGSDYGINNGVTTITVDTAASSGNDEAMRNAVTAQINAQFGVSNPTEIADYWMYCLPPNVMNGSLTHSLTPGRVFTLMNGVITPRRRSTRLARSQDYGDQSGMMGYSYSQDEGPVMCFNAAKTWQTGWMNNGKQVNMNIGGSGATDNCLETDITGQADYDIDLDQTIIVKMNKPSGRDLFLMYNKKTGINSGTLEGDNTVMVVEADSEGTAYGESWLVGKLGAGDSKTFADYLGDGSGRDLVITVPSINDGKAQVKIDFDGLCDRTMAPTTSPCGNPSQKQVSVQITTDDYPEETSWTLKKVGSCAGQIDPNLSSPTYASKNTLQPIFEQCVDKGLYQFTINDAYGDGMCCGYGTGSFRVLYGDKDVFEGQGGDFGSIFTGNFGECEDTPSSPPTSAPHSRQISNTQFYKSSDSFPHAKSDDCKSNSRAHKESYSFPNQSSYKFPTNAPVNPPTATPTSVPTSPPTALPTTPPTPAPSAPLTPAPTNGGGAGPQEAVFDSGYGVPRCANTGSSCDSLALLNGKGTMTNGNELNRSNTNQNGATCSDGNDGTYLVDESIEQITVTAGDIVSGSPVPSGDFIVEGGRAYVTVKVWCWETGASDTADIYLTNDASSPDWQPLASIACPGGGSQTISTNQSIRVNFRYNGSPSTCSNGSYDDHDDLIFTVKEDLNATPSPTPVPTLPPTPMPTNKAPSGPQTASYDLAFGAPKCTRIYHASGTQSAEHLKFCTDGSSGSYHEDESIDKIVVSRASGGLDDLTEGDVVTISATVWCWNTGSDDNIDFYYASDASILSGLRLGSANSAQVEGSKLADSCVSGDYDDTDDLVITVKPNPTLQNDDVQGTIVDGLKDIDADSKKKELMDKNKSTSKPKANGKGSVNKGGADKYICSKGKPFASTICADGSPADDICSPENVGRSCGNGGKKCWWAECD</sequence>
<feature type="compositionally biased region" description="Polar residues" evidence="1">
    <location>
        <begin position="643"/>
        <end position="656"/>
    </location>
</feature>
<feature type="signal peptide" evidence="2">
    <location>
        <begin position="1"/>
        <end position="22"/>
    </location>
</feature>
<feature type="compositionally biased region" description="Polar residues" evidence="1">
    <location>
        <begin position="677"/>
        <end position="686"/>
    </location>
</feature>
<feature type="region of interest" description="Disordered" evidence="1">
    <location>
        <begin position="78"/>
        <end position="106"/>
    </location>
</feature>
<feature type="compositionally biased region" description="Basic and acidic residues" evidence="1">
    <location>
        <begin position="1097"/>
        <end position="1106"/>
    </location>
</feature>
<feature type="region of interest" description="Disordered" evidence="1">
    <location>
        <begin position="1097"/>
        <end position="1119"/>
    </location>
</feature>
<feature type="compositionally biased region" description="Polar residues" evidence="1">
    <location>
        <begin position="771"/>
        <end position="790"/>
    </location>
</feature>
<feature type="compositionally biased region" description="Pro residues" evidence="1">
    <location>
        <begin position="704"/>
        <end position="725"/>
    </location>
</feature>
<dbReference type="Proteomes" id="UP001224775">
    <property type="component" value="Unassembled WGS sequence"/>
</dbReference>
<protein>
    <recommendedName>
        <fullName evidence="5">Subtilisin</fullName>
    </recommendedName>
</protein>
<feature type="region of interest" description="Disordered" evidence="1">
    <location>
        <begin position="914"/>
        <end position="938"/>
    </location>
</feature>
<gene>
    <name evidence="3" type="ORF">QTG54_010133</name>
</gene>
<feature type="region of interest" description="Disordered" evidence="1">
    <location>
        <begin position="621"/>
        <end position="739"/>
    </location>
</feature>
<keyword evidence="4" id="KW-1185">Reference proteome</keyword>
<feature type="compositionally biased region" description="Pro residues" evidence="1">
    <location>
        <begin position="917"/>
        <end position="929"/>
    </location>
</feature>
<comment type="caution">
    <text evidence="3">The sequence shown here is derived from an EMBL/GenBank/DDBJ whole genome shotgun (WGS) entry which is preliminary data.</text>
</comment>
<evidence type="ECO:0000313" key="3">
    <source>
        <dbReference type="EMBL" id="KAK1738817.1"/>
    </source>
</evidence>
<organism evidence="3 4">
    <name type="scientific">Skeletonema marinoi</name>
    <dbReference type="NCBI Taxonomy" id="267567"/>
    <lineage>
        <taxon>Eukaryota</taxon>
        <taxon>Sar</taxon>
        <taxon>Stramenopiles</taxon>
        <taxon>Ochrophyta</taxon>
        <taxon>Bacillariophyta</taxon>
        <taxon>Coscinodiscophyceae</taxon>
        <taxon>Thalassiosirophycidae</taxon>
        <taxon>Thalassiosirales</taxon>
        <taxon>Skeletonemataceae</taxon>
        <taxon>Skeletonema</taxon>
        <taxon>Skeletonema marinoi-dohrnii complex</taxon>
    </lineage>
</organism>
<accession>A0AAD8Y4B7</accession>
<dbReference type="AlphaFoldDB" id="A0AAD8Y4B7"/>
<feature type="chain" id="PRO_5042111919" description="Subtilisin" evidence="2">
    <location>
        <begin position="23"/>
        <end position="1172"/>
    </location>
</feature>
<evidence type="ECO:0000256" key="1">
    <source>
        <dbReference type="SAM" id="MobiDB-lite"/>
    </source>
</evidence>
<feature type="region of interest" description="Disordered" evidence="1">
    <location>
        <begin position="147"/>
        <end position="175"/>
    </location>
</feature>
<dbReference type="EMBL" id="JATAAI010000019">
    <property type="protein sequence ID" value="KAK1738817.1"/>
    <property type="molecule type" value="Genomic_DNA"/>
</dbReference>
<evidence type="ECO:0000313" key="4">
    <source>
        <dbReference type="Proteomes" id="UP001224775"/>
    </source>
</evidence>
<evidence type="ECO:0008006" key="5">
    <source>
        <dbReference type="Google" id="ProtNLM"/>
    </source>
</evidence>
<feature type="compositionally biased region" description="Basic and acidic residues" evidence="1">
    <location>
        <begin position="658"/>
        <end position="675"/>
    </location>
</feature>